<accession>A0AAW1J2S7</accession>
<sequence length="462" mass="52395">MASLIHKLSLHIIFYLLVVIFECNCSQTTKSKKYIRVIHIDSPKSPMHQPELTNFERIKRLGAISDARMHHIAEKTTNMSRYRELDVISPKLKLQDTQYYVEVGLGLFNNGEHHKIYLLFDTGAELTWTQCDGCTDCFEQSSPLFPKDKSETYRPYGQNDCPGFWIDDHCLAWKSYVGGTEIKGDWAREMLTVAGVYPHSEDVVKEFSFVCATETANFISEDYPNNVITGVLGMGNGKFSLMSQWGKNKFAYCIQEVDFEVHHESAMLLRFGDNVEEPPNMFVTPLLKVGNSAYYYLKLHDISVNGVKLNIPHDLFAIKPDNTGGTIIDSAAFYTHLVPEAYTILEDAITKFITENSFYLTKYPNPSDIGAEACWEPTIEANHVLPSVTFHFEGDADLFVKPSQVFLTASTPELPPPGFYYLTIRRGDINVIGSMHQFNHLMVFDVQNSKFSFAIADCADRD</sequence>
<dbReference type="InterPro" id="IPR032861">
    <property type="entry name" value="TAXi_N"/>
</dbReference>
<feature type="chain" id="PRO_5043754947" description="Peptidase A1 domain-containing protein" evidence="6">
    <location>
        <begin position="26"/>
        <end position="462"/>
    </location>
</feature>
<dbReference type="AlphaFoldDB" id="A0AAW1J2S7"/>
<evidence type="ECO:0000313" key="8">
    <source>
        <dbReference type="EMBL" id="KAK9697170.1"/>
    </source>
</evidence>
<keyword evidence="2" id="KW-0645">Protease</keyword>
<dbReference type="Pfam" id="PF14543">
    <property type="entry name" value="TAXi_N"/>
    <property type="match status" value="1"/>
</dbReference>
<keyword evidence="4" id="KW-0378">Hydrolase</keyword>
<dbReference type="GO" id="GO:0005576">
    <property type="term" value="C:extracellular region"/>
    <property type="evidence" value="ECO:0007669"/>
    <property type="project" value="TreeGrafter"/>
</dbReference>
<dbReference type="EMBL" id="JBDFQZ010000008">
    <property type="protein sequence ID" value="KAK9697170.1"/>
    <property type="molecule type" value="Genomic_DNA"/>
</dbReference>
<dbReference type="InterPro" id="IPR033121">
    <property type="entry name" value="PEPTIDASE_A1"/>
</dbReference>
<reference evidence="8" key="1">
    <citation type="submission" date="2024-03" db="EMBL/GenBank/DDBJ databases">
        <title>WGS assembly of Saponaria officinalis var. Norfolk2.</title>
        <authorList>
            <person name="Jenkins J."/>
            <person name="Shu S."/>
            <person name="Grimwood J."/>
            <person name="Barry K."/>
            <person name="Goodstein D."/>
            <person name="Schmutz J."/>
            <person name="Leebens-Mack J."/>
            <person name="Osbourn A."/>
        </authorList>
    </citation>
    <scope>NUCLEOTIDE SEQUENCE [LARGE SCALE GENOMIC DNA]</scope>
    <source>
        <strain evidence="8">JIC</strain>
    </source>
</reference>
<evidence type="ECO:0000256" key="1">
    <source>
        <dbReference type="ARBA" id="ARBA00007447"/>
    </source>
</evidence>
<dbReference type="PANTHER" id="PTHR47967">
    <property type="entry name" value="OS07G0603500 PROTEIN-RELATED"/>
    <property type="match status" value="1"/>
</dbReference>
<dbReference type="Proteomes" id="UP001443914">
    <property type="component" value="Unassembled WGS sequence"/>
</dbReference>
<dbReference type="InterPro" id="IPR034161">
    <property type="entry name" value="Pepsin-like_plant"/>
</dbReference>
<dbReference type="Pfam" id="PF14541">
    <property type="entry name" value="TAXi_C"/>
    <property type="match status" value="1"/>
</dbReference>
<comment type="caution">
    <text evidence="8">The sequence shown here is derived from an EMBL/GenBank/DDBJ whole genome shotgun (WGS) entry which is preliminary data.</text>
</comment>
<evidence type="ECO:0000313" key="9">
    <source>
        <dbReference type="Proteomes" id="UP001443914"/>
    </source>
</evidence>
<dbReference type="Gene3D" id="2.40.70.10">
    <property type="entry name" value="Acid Proteases"/>
    <property type="match status" value="2"/>
</dbReference>
<feature type="signal peptide" evidence="6">
    <location>
        <begin position="1"/>
        <end position="25"/>
    </location>
</feature>
<dbReference type="SUPFAM" id="SSF50630">
    <property type="entry name" value="Acid proteases"/>
    <property type="match status" value="1"/>
</dbReference>
<organism evidence="8 9">
    <name type="scientific">Saponaria officinalis</name>
    <name type="common">Common soapwort</name>
    <name type="synonym">Lychnis saponaria</name>
    <dbReference type="NCBI Taxonomy" id="3572"/>
    <lineage>
        <taxon>Eukaryota</taxon>
        <taxon>Viridiplantae</taxon>
        <taxon>Streptophyta</taxon>
        <taxon>Embryophyta</taxon>
        <taxon>Tracheophyta</taxon>
        <taxon>Spermatophyta</taxon>
        <taxon>Magnoliopsida</taxon>
        <taxon>eudicotyledons</taxon>
        <taxon>Gunneridae</taxon>
        <taxon>Pentapetalae</taxon>
        <taxon>Caryophyllales</taxon>
        <taxon>Caryophyllaceae</taxon>
        <taxon>Caryophylleae</taxon>
        <taxon>Saponaria</taxon>
    </lineage>
</organism>
<comment type="similarity">
    <text evidence="1">Belongs to the peptidase A1 family.</text>
</comment>
<feature type="domain" description="Peptidase A1" evidence="7">
    <location>
        <begin position="99"/>
        <end position="454"/>
    </location>
</feature>
<evidence type="ECO:0000256" key="4">
    <source>
        <dbReference type="ARBA" id="ARBA00022801"/>
    </source>
</evidence>
<dbReference type="PANTHER" id="PTHR47967:SF123">
    <property type="entry name" value="ASPARTIC PROTEINASE NEPENTHESIN-1-LIKE"/>
    <property type="match status" value="1"/>
</dbReference>
<gene>
    <name evidence="8" type="ORF">RND81_08G019500</name>
</gene>
<protein>
    <recommendedName>
        <fullName evidence="7">Peptidase A1 domain-containing protein</fullName>
    </recommendedName>
</protein>
<evidence type="ECO:0000259" key="7">
    <source>
        <dbReference type="PROSITE" id="PS51767"/>
    </source>
</evidence>
<proteinExistence type="inferred from homology"/>
<evidence type="ECO:0000256" key="2">
    <source>
        <dbReference type="ARBA" id="ARBA00022670"/>
    </source>
</evidence>
<name>A0AAW1J2S7_SAPOF</name>
<dbReference type="InterPro" id="IPR032799">
    <property type="entry name" value="TAXi_C"/>
</dbReference>
<dbReference type="GO" id="GO:0004190">
    <property type="term" value="F:aspartic-type endopeptidase activity"/>
    <property type="evidence" value="ECO:0007669"/>
    <property type="project" value="UniProtKB-KW"/>
</dbReference>
<dbReference type="PROSITE" id="PS51767">
    <property type="entry name" value="PEPTIDASE_A1"/>
    <property type="match status" value="1"/>
</dbReference>
<dbReference type="InterPro" id="IPR021109">
    <property type="entry name" value="Peptidase_aspartic_dom_sf"/>
</dbReference>
<dbReference type="CDD" id="cd05476">
    <property type="entry name" value="pepsin_A_like_plant"/>
    <property type="match status" value="1"/>
</dbReference>
<dbReference type="GO" id="GO:0006508">
    <property type="term" value="P:proteolysis"/>
    <property type="evidence" value="ECO:0007669"/>
    <property type="project" value="UniProtKB-KW"/>
</dbReference>
<keyword evidence="9" id="KW-1185">Reference proteome</keyword>
<evidence type="ECO:0000256" key="6">
    <source>
        <dbReference type="SAM" id="SignalP"/>
    </source>
</evidence>
<keyword evidence="3" id="KW-0064">Aspartyl protease</keyword>
<keyword evidence="5" id="KW-0325">Glycoprotein</keyword>
<keyword evidence="6" id="KW-0732">Signal</keyword>
<evidence type="ECO:0000256" key="5">
    <source>
        <dbReference type="ARBA" id="ARBA00023180"/>
    </source>
</evidence>
<dbReference type="InterPro" id="IPR051708">
    <property type="entry name" value="Plant_Aspart_Prot_A1"/>
</dbReference>
<evidence type="ECO:0000256" key="3">
    <source>
        <dbReference type="ARBA" id="ARBA00022750"/>
    </source>
</evidence>